<dbReference type="EMBL" id="WEGI01000001">
    <property type="protein sequence ID" value="MQY24656.1"/>
    <property type="molecule type" value="Genomic_DNA"/>
</dbReference>
<keyword evidence="3" id="KW-1185">Reference proteome</keyword>
<evidence type="ECO:0000313" key="3">
    <source>
        <dbReference type="Proteomes" id="UP000431401"/>
    </source>
</evidence>
<gene>
    <name evidence="2" type="ORF">NRB56_02050</name>
</gene>
<evidence type="ECO:0000256" key="1">
    <source>
        <dbReference type="SAM" id="SignalP"/>
    </source>
</evidence>
<dbReference type="AlphaFoldDB" id="A0A7K0DFU2"/>
<evidence type="ECO:0008006" key="4">
    <source>
        <dbReference type="Google" id="ProtNLM"/>
    </source>
</evidence>
<sequence>MQDVHDNATVTRLRRVKAALFSALAVPFLMAVPAVAGAQPAPPPADILPGQAPSPDQLCDSTSKIIDSVHATQPDAVTPEQIATAYDAQMAAKVPGYGLFQGQQHADLVNLINACGFAPPAA</sequence>
<name>A0A7K0DFU2_9NOCA</name>
<evidence type="ECO:0000313" key="2">
    <source>
        <dbReference type="EMBL" id="MQY24656.1"/>
    </source>
</evidence>
<accession>A0A7K0DFU2</accession>
<organism evidence="2 3">
    <name type="scientific">Nocardia aurantia</name>
    <dbReference type="NCBI Taxonomy" id="2585199"/>
    <lineage>
        <taxon>Bacteria</taxon>
        <taxon>Bacillati</taxon>
        <taxon>Actinomycetota</taxon>
        <taxon>Actinomycetes</taxon>
        <taxon>Mycobacteriales</taxon>
        <taxon>Nocardiaceae</taxon>
        <taxon>Nocardia</taxon>
    </lineage>
</organism>
<feature type="signal peptide" evidence="1">
    <location>
        <begin position="1"/>
        <end position="38"/>
    </location>
</feature>
<feature type="chain" id="PRO_5029662327" description="Hemophore-related protein" evidence="1">
    <location>
        <begin position="39"/>
        <end position="122"/>
    </location>
</feature>
<comment type="caution">
    <text evidence="2">The sequence shown here is derived from an EMBL/GenBank/DDBJ whole genome shotgun (WGS) entry which is preliminary data.</text>
</comment>
<reference evidence="2 3" key="1">
    <citation type="submission" date="2019-10" db="EMBL/GenBank/DDBJ databases">
        <title>Nocardia macrotermitis sp. nov. and Nocardia aurantia sp. nov., isolated from the gut of fungus growing-termite Macrotermes natalensis.</title>
        <authorList>
            <person name="Benndorf R."/>
            <person name="Schwitalla J."/>
            <person name="Martin K."/>
            <person name="De Beer W."/>
            <person name="Kaster A.-K."/>
            <person name="Vollmers J."/>
            <person name="Poulsen M."/>
            <person name="Beemelmanns C."/>
        </authorList>
    </citation>
    <scope>NUCLEOTIDE SEQUENCE [LARGE SCALE GENOMIC DNA]</scope>
    <source>
        <strain evidence="2 3">RB56</strain>
    </source>
</reference>
<protein>
    <recommendedName>
        <fullName evidence="4">Hemophore-related protein</fullName>
    </recommendedName>
</protein>
<keyword evidence="1" id="KW-0732">Signal</keyword>
<proteinExistence type="predicted"/>
<dbReference type="Proteomes" id="UP000431401">
    <property type="component" value="Unassembled WGS sequence"/>
</dbReference>